<dbReference type="Proteomes" id="UP000053558">
    <property type="component" value="Unassembled WGS sequence"/>
</dbReference>
<protein>
    <recommendedName>
        <fullName evidence="2">BTB domain-containing protein</fullName>
    </recommendedName>
</protein>
<reference evidence="4" key="1">
    <citation type="journal article" date="2012" name="Science">
        <title>The Paleozoic origin of enzymatic lignin decomposition reconstructed from 31 fungal genomes.</title>
        <authorList>
            <person name="Floudas D."/>
            <person name="Binder M."/>
            <person name="Riley R."/>
            <person name="Barry K."/>
            <person name="Blanchette R.A."/>
            <person name="Henrissat B."/>
            <person name="Martinez A.T."/>
            <person name="Otillar R."/>
            <person name="Spatafora J.W."/>
            <person name="Yadav J.S."/>
            <person name="Aerts A."/>
            <person name="Benoit I."/>
            <person name="Boyd A."/>
            <person name="Carlson A."/>
            <person name="Copeland A."/>
            <person name="Coutinho P.M."/>
            <person name="de Vries R.P."/>
            <person name="Ferreira P."/>
            <person name="Findley K."/>
            <person name="Foster B."/>
            <person name="Gaskell J."/>
            <person name="Glotzer D."/>
            <person name="Gorecki P."/>
            <person name="Heitman J."/>
            <person name="Hesse C."/>
            <person name="Hori C."/>
            <person name="Igarashi K."/>
            <person name="Jurgens J.A."/>
            <person name="Kallen N."/>
            <person name="Kersten P."/>
            <person name="Kohler A."/>
            <person name="Kuees U."/>
            <person name="Kumar T.K.A."/>
            <person name="Kuo A."/>
            <person name="LaButti K."/>
            <person name="Larrondo L.F."/>
            <person name="Lindquist E."/>
            <person name="Ling A."/>
            <person name="Lombard V."/>
            <person name="Lucas S."/>
            <person name="Lundell T."/>
            <person name="Martin R."/>
            <person name="McLaughlin D.J."/>
            <person name="Morgenstern I."/>
            <person name="Morin E."/>
            <person name="Murat C."/>
            <person name="Nagy L.G."/>
            <person name="Nolan M."/>
            <person name="Ohm R.A."/>
            <person name="Patyshakuliyeva A."/>
            <person name="Rokas A."/>
            <person name="Ruiz-Duenas F.J."/>
            <person name="Sabat G."/>
            <person name="Salamov A."/>
            <person name="Samejima M."/>
            <person name="Schmutz J."/>
            <person name="Slot J.C."/>
            <person name="St John F."/>
            <person name="Stenlid J."/>
            <person name="Sun H."/>
            <person name="Sun S."/>
            <person name="Syed K."/>
            <person name="Tsang A."/>
            <person name="Wiebenga A."/>
            <person name="Young D."/>
            <person name="Pisabarro A."/>
            <person name="Eastwood D.C."/>
            <person name="Martin F."/>
            <person name="Cullen D."/>
            <person name="Grigoriev I.V."/>
            <person name="Hibbett D.S."/>
        </authorList>
    </citation>
    <scope>NUCLEOTIDE SEQUENCE [LARGE SCALE GENOMIC DNA]</scope>
    <source>
        <strain evidence="4">RWD-64-598 SS2</strain>
    </source>
</reference>
<feature type="domain" description="BTB" evidence="2">
    <location>
        <begin position="307"/>
        <end position="394"/>
    </location>
</feature>
<feature type="compositionally biased region" description="Low complexity" evidence="1">
    <location>
        <begin position="123"/>
        <end position="142"/>
    </location>
</feature>
<evidence type="ECO:0000313" key="3">
    <source>
        <dbReference type="EMBL" id="EIW85909.1"/>
    </source>
</evidence>
<feature type="compositionally biased region" description="Low complexity" evidence="1">
    <location>
        <begin position="52"/>
        <end position="103"/>
    </location>
</feature>
<keyword evidence="4" id="KW-1185">Reference proteome</keyword>
<sequence>MTSCEDTTIRTSTAIPGCKGKEPVVQVASGAQGSSNAQASASSESKTPITLSRTVSSSQVKSSDLVGTNTANTLTSTSTTNSTDSDSSSSISSPSPINTIRNSRVSAPRESLPADWVGPSPTPNRASTSSNSSGSPGSNVDDGPSRTPSPKSPEPDQEDSGKKVAYPPPYAPWTVVDDGAGCKETWSYHYMNIAAMDDYKGMSPEELRMADYKLDRGRPSRPKAGTRDATQFFSGFPSVAQNTTAGPSSETIRPAARVTPQQVPPTDHQSKANPAASTRLFLSSVGSVPSRSNSIVRPNTSQGLSFPDASMVIRIGNTTHRVHHTILSQHSSVFRRLASLDVFQELTKGPNGDGDADESGYGKVPVEIDLPAVHETAIGELFAAIYNSASSLPLTDPLNPSFSFERLTTLLWVSAPDHYDVPYVRTRALRTLRGMYPSRLERATALSSFSSSLDDQTVVDKSRAHALDTIVAVRSIAGRARAACADPDAEWGDAHGEECLKFVEDLESVLPCAFYLAAQVPIEQVFDASASSGCGTPEQAAPPADASAHPAAALFDTFNAGSVAAADEETDPLAARLDYADVRRIVLGRERLATLDKEVLTPFLRAISSSSTTTTTLSSSPLSSSKSHCCTSALCARSTEPDHESMLRCLQARSDSVEAAPSDGIGGVLERFVEWEVLGLCSGCVKSQREAHEQARKEVWAQLKGVFDLE</sequence>
<comment type="caution">
    <text evidence="3">The sequence shown here is derived from an EMBL/GenBank/DDBJ whole genome shotgun (WGS) entry which is preliminary data.</text>
</comment>
<dbReference type="RefSeq" id="XP_007762899.1">
    <property type="nucleotide sequence ID" value="XM_007764709.1"/>
</dbReference>
<feature type="compositionally biased region" description="Polar residues" evidence="1">
    <location>
        <begin position="1"/>
        <end position="14"/>
    </location>
</feature>
<proteinExistence type="predicted"/>
<name>A0A5M3N3C2_CONPW</name>
<feature type="compositionally biased region" description="Low complexity" evidence="1">
    <location>
        <begin position="29"/>
        <end position="45"/>
    </location>
</feature>
<evidence type="ECO:0000259" key="2">
    <source>
        <dbReference type="PROSITE" id="PS50097"/>
    </source>
</evidence>
<feature type="region of interest" description="Disordered" evidence="1">
    <location>
        <begin position="29"/>
        <end position="169"/>
    </location>
</feature>
<dbReference type="PROSITE" id="PS50097">
    <property type="entry name" value="BTB"/>
    <property type="match status" value="1"/>
</dbReference>
<dbReference type="InterPro" id="IPR000210">
    <property type="entry name" value="BTB/POZ_dom"/>
</dbReference>
<evidence type="ECO:0000256" key="1">
    <source>
        <dbReference type="SAM" id="MobiDB-lite"/>
    </source>
</evidence>
<organism evidence="3 4">
    <name type="scientific">Coniophora puteana (strain RWD-64-598)</name>
    <name type="common">Brown rot fungus</name>
    <dbReference type="NCBI Taxonomy" id="741705"/>
    <lineage>
        <taxon>Eukaryota</taxon>
        <taxon>Fungi</taxon>
        <taxon>Dikarya</taxon>
        <taxon>Basidiomycota</taxon>
        <taxon>Agaricomycotina</taxon>
        <taxon>Agaricomycetes</taxon>
        <taxon>Agaricomycetidae</taxon>
        <taxon>Boletales</taxon>
        <taxon>Coniophorineae</taxon>
        <taxon>Coniophoraceae</taxon>
        <taxon>Coniophora</taxon>
    </lineage>
</organism>
<dbReference type="Gene3D" id="1.10.10.2360">
    <property type="match status" value="1"/>
</dbReference>
<feature type="region of interest" description="Disordered" evidence="1">
    <location>
        <begin position="1"/>
        <end position="20"/>
    </location>
</feature>
<dbReference type="GeneID" id="19211087"/>
<evidence type="ECO:0000313" key="4">
    <source>
        <dbReference type="Proteomes" id="UP000053558"/>
    </source>
</evidence>
<gene>
    <name evidence="3" type="ORF">CONPUDRAFT_86132</name>
</gene>
<dbReference type="AlphaFoldDB" id="A0A5M3N3C2"/>
<accession>A0A5M3N3C2</accession>
<dbReference type="KEGG" id="cput:CONPUDRAFT_86132"/>
<dbReference type="EMBL" id="JH711573">
    <property type="protein sequence ID" value="EIW85909.1"/>
    <property type="molecule type" value="Genomic_DNA"/>
</dbReference>